<organism evidence="1">
    <name type="scientific">Salix viminalis</name>
    <name type="common">Common osier</name>
    <name type="synonym">Basket willow</name>
    <dbReference type="NCBI Taxonomy" id="40686"/>
    <lineage>
        <taxon>Eukaryota</taxon>
        <taxon>Viridiplantae</taxon>
        <taxon>Streptophyta</taxon>
        <taxon>Embryophyta</taxon>
        <taxon>Tracheophyta</taxon>
        <taxon>Spermatophyta</taxon>
        <taxon>Magnoliopsida</taxon>
        <taxon>eudicotyledons</taxon>
        <taxon>Gunneridae</taxon>
        <taxon>Pentapetalae</taxon>
        <taxon>rosids</taxon>
        <taxon>fabids</taxon>
        <taxon>Malpighiales</taxon>
        <taxon>Salicaceae</taxon>
        <taxon>Saliceae</taxon>
        <taxon>Salix</taxon>
    </lineage>
</organism>
<accession>A0A6N2KGK7</accession>
<dbReference type="AlphaFoldDB" id="A0A6N2KGK7"/>
<evidence type="ECO:0000313" key="1">
    <source>
        <dbReference type="EMBL" id="VFU25383.1"/>
    </source>
</evidence>
<reference evidence="1" key="1">
    <citation type="submission" date="2019-03" db="EMBL/GenBank/DDBJ databases">
        <authorList>
            <person name="Mank J."/>
            <person name="Almeida P."/>
        </authorList>
    </citation>
    <scope>NUCLEOTIDE SEQUENCE</scope>
    <source>
        <strain evidence="1">78183</strain>
    </source>
</reference>
<dbReference type="EMBL" id="CAADRP010000224">
    <property type="protein sequence ID" value="VFU25383.1"/>
    <property type="molecule type" value="Genomic_DNA"/>
</dbReference>
<gene>
    <name evidence="1" type="ORF">SVIM_LOCUS58457</name>
</gene>
<sequence length="82" mass="8535">MFLLNYINRAEQTASQGDINPEPALDQSPFPGTDYAWNGAASSSGSEYPASSITATSAISTTISAIKHSSCTDTARTRCCAG</sequence>
<proteinExistence type="predicted"/>
<protein>
    <submittedName>
        <fullName evidence="1">Uncharacterized protein</fullName>
    </submittedName>
</protein>
<name>A0A6N2KGK7_SALVM</name>